<name>K7ZVE0_YERPU</name>
<dbReference type="Pfam" id="PF21764">
    <property type="entry name" value="Invasin_D4"/>
    <property type="match status" value="1"/>
</dbReference>
<dbReference type="InterPro" id="IPR051715">
    <property type="entry name" value="Intimin-Invasin_domain"/>
</dbReference>
<evidence type="ECO:0000256" key="2">
    <source>
        <dbReference type="ARBA" id="ARBA00022737"/>
    </source>
</evidence>
<dbReference type="InterPro" id="IPR015217">
    <property type="entry name" value="Invasin_dom_3"/>
</dbReference>
<gene>
    <name evidence="7" type="primary">inv</name>
</gene>
<dbReference type="PANTHER" id="PTHR39576:SF2">
    <property type="entry name" value="ATTACHING AND EFFACING PROTEIN HOMOLOG-RELATED"/>
    <property type="match status" value="1"/>
</dbReference>
<dbReference type="Pfam" id="PF07979">
    <property type="entry name" value="Intimin_C"/>
    <property type="match status" value="1"/>
</dbReference>
<dbReference type="Gene3D" id="2.40.160.160">
    <property type="entry name" value="Inverse autotransporter, beta-domain"/>
    <property type="match status" value="1"/>
</dbReference>
<accession>K7ZVE0</accession>
<dbReference type="Gene3D" id="3.10.100.10">
    <property type="entry name" value="Mannose-Binding Protein A, subunit A"/>
    <property type="match status" value="1"/>
</dbReference>
<keyword evidence="5" id="KW-0472">Membrane</keyword>
<dbReference type="Pfam" id="PF09134">
    <property type="entry name" value="Invasin_D3"/>
    <property type="match status" value="1"/>
</dbReference>
<dbReference type="SMART" id="SM00634">
    <property type="entry name" value="BID_1"/>
    <property type="match status" value="2"/>
</dbReference>
<protein>
    <recommendedName>
        <fullName evidence="4">Invasin</fullName>
    </recommendedName>
</protein>
<dbReference type="InterPro" id="IPR038177">
    <property type="entry name" value="IAT_beta_sf"/>
</dbReference>
<dbReference type="FunFam" id="2.60.40.10:FF:000182">
    <property type="entry name" value="Gamma intimin"/>
    <property type="match status" value="1"/>
</dbReference>
<dbReference type="InterPro" id="IPR003535">
    <property type="entry name" value="Intimin/invasin_bac"/>
</dbReference>
<dbReference type="FunFam" id="2.40.160.160:FF:000001">
    <property type="entry name" value="Intimin-like inverse autotransporter SinH"/>
    <property type="match status" value="1"/>
</dbReference>
<dbReference type="InterPro" id="IPR008964">
    <property type="entry name" value="Invasin/intimin_cell_adhesion"/>
</dbReference>
<dbReference type="Pfam" id="PF02369">
    <property type="entry name" value="Big_1"/>
    <property type="match status" value="1"/>
</dbReference>
<dbReference type="GO" id="GO:0009279">
    <property type="term" value="C:cell outer membrane"/>
    <property type="evidence" value="ECO:0007669"/>
    <property type="project" value="TreeGrafter"/>
</dbReference>
<feature type="transmembrane region" description="Helical" evidence="5">
    <location>
        <begin position="21"/>
        <end position="46"/>
    </location>
</feature>
<dbReference type="InterPro" id="IPR003344">
    <property type="entry name" value="Big_1_dom"/>
</dbReference>
<evidence type="ECO:0000256" key="3">
    <source>
        <dbReference type="ARBA" id="ARBA00057597"/>
    </source>
</evidence>
<evidence type="ECO:0000256" key="4">
    <source>
        <dbReference type="ARBA" id="ARBA00074571"/>
    </source>
</evidence>
<keyword evidence="5" id="KW-0812">Transmembrane</keyword>
<dbReference type="SUPFAM" id="SSF56436">
    <property type="entry name" value="C-type lectin-like"/>
    <property type="match status" value="1"/>
</dbReference>
<comment type="function">
    <text evidence="3">Invasin is a protein that allows enteric bacteria to penetrate cultured mammalian cells. The entry of invasin in the cell is mediated by binding several beta-1 chain integrins.</text>
</comment>
<dbReference type="InterPro" id="IPR016186">
    <property type="entry name" value="C-type_lectin-like/link_sf"/>
</dbReference>
<dbReference type="SUPFAM" id="SSF49373">
    <property type="entry name" value="Invasin/intimin cell-adhesion fragments"/>
    <property type="match status" value="4"/>
</dbReference>
<keyword evidence="5" id="KW-1133">Transmembrane helix</keyword>
<organism evidence="7">
    <name type="scientific">Yersinia pseudotuberculosis</name>
    <dbReference type="NCBI Taxonomy" id="633"/>
    <lineage>
        <taxon>Bacteria</taxon>
        <taxon>Pseudomonadati</taxon>
        <taxon>Pseudomonadota</taxon>
        <taxon>Gammaproteobacteria</taxon>
        <taxon>Enterobacterales</taxon>
        <taxon>Yersiniaceae</taxon>
        <taxon>Yersinia</taxon>
    </lineage>
</organism>
<dbReference type="EMBL" id="HE805220">
    <property type="protein sequence ID" value="CCH50685.1"/>
    <property type="molecule type" value="Genomic_DNA"/>
</dbReference>
<evidence type="ECO:0000256" key="5">
    <source>
        <dbReference type="SAM" id="Phobius"/>
    </source>
</evidence>
<dbReference type="InterPro" id="IPR013783">
    <property type="entry name" value="Ig-like_fold"/>
</dbReference>
<dbReference type="PROSITE" id="PS51127">
    <property type="entry name" value="BIG1"/>
    <property type="match status" value="2"/>
</dbReference>
<evidence type="ECO:0000313" key="7">
    <source>
        <dbReference type="EMBL" id="CCH50685.1"/>
    </source>
</evidence>
<dbReference type="InterPro" id="IPR016187">
    <property type="entry name" value="CTDL_fold"/>
</dbReference>
<reference evidence="7" key="1">
    <citation type="journal article" date="2012" name="Foodborne Pathog. Dis.">
        <title>Sequencing of Virulence Genes Shows Limited Genetic Variability in Yersinia pseudotuberculosis.</title>
        <authorList>
            <person name="Palonen E."/>
            <person name="Kangas S."/>
            <person name="Somervuo P."/>
            <person name="Lindstrom M."/>
            <person name="Fredriksson-Ahomaa M."/>
            <person name="Skurnik M."/>
            <person name="Korkeala H."/>
        </authorList>
    </citation>
    <scope>NUCLEOTIDE SEQUENCE</scope>
    <source>
        <strain evidence="7">S107</strain>
    </source>
</reference>
<evidence type="ECO:0000259" key="6">
    <source>
        <dbReference type="PROSITE" id="PS51127"/>
    </source>
</evidence>
<dbReference type="Gene3D" id="2.60.40.1080">
    <property type="match status" value="1"/>
</dbReference>
<dbReference type="InterPro" id="IPR048658">
    <property type="entry name" value="Invasin_D4"/>
</dbReference>
<evidence type="ECO:0000256" key="1">
    <source>
        <dbReference type="ARBA" id="ARBA00010116"/>
    </source>
</evidence>
<dbReference type="AlphaFoldDB" id="K7ZVE0"/>
<dbReference type="Gene3D" id="2.60.40.10">
    <property type="entry name" value="Immunoglobulins"/>
    <property type="match status" value="3"/>
</dbReference>
<dbReference type="InterPro" id="IPR013117">
    <property type="entry name" value="Intimin_C"/>
</dbReference>
<dbReference type="InterPro" id="IPR024519">
    <property type="entry name" value="IAT_beta"/>
</dbReference>
<comment type="similarity">
    <text evidence="1">Belongs to the intimin/invasin family.</text>
</comment>
<dbReference type="GO" id="GO:0007155">
    <property type="term" value="P:cell adhesion"/>
    <property type="evidence" value="ECO:0007669"/>
    <property type="project" value="InterPro"/>
</dbReference>
<dbReference type="Pfam" id="PF11924">
    <property type="entry name" value="IAT_beta"/>
    <property type="match status" value="1"/>
</dbReference>
<feature type="domain" description="Big-1" evidence="6">
    <location>
        <begin position="504"/>
        <end position="597"/>
    </location>
</feature>
<sequence>MMVFQPISEFLLIRNAGMSMYFNKIISFNIISRIVICIFLICGMFMAGASEKYDANAPQQVQPYSVSSSAFENLHPNNEMESSINPFSASDTERNAAIIDRANKEQETEAVNKMISTGARLAASGRASDVAHSMVGDAVNQEIKQWLNRFGTAQVNLNFDKNFSLKESSLDWLAPWYDSASFLFFSQLGIRNKDSRNTLNLGVGIRTLENGWLYGLNTFYDNDLTGHNHRIGLGAEVWTDYLQLAANGYFRLNGWHSSRDFSDYKERPATGGDLRANAYLPALPQLGGKLMYEQYTGERVALFGKDNLQRNPYAVTAGINYTPVPLLTVGVDQRMGKSSKHETQWNLQMNYRLGESFQSQLSPSAVAGTRLLAESRYNLVDRNNNIVLEYQKQQVVKLTLSPATISGLPGQVYQVNAQVQGASAVREIVWSDAELIAAGGTLTPLSTTQFNLVLPPYKRTAQVSRVTDDLTANFYSLSALAVDHQGNRSNSFTLSVTVQQPQLTLTAAVIGDGAPANGKTAITVEFTVADFEGKPLAGQEVVITTNNGALPNKITEKTDANGVARIALTNTTDGVTVVTAEVEGQRQSVDTHFVKGTIAADKSTLAAVPTSIIADGLMASTITLELKDTYGDPQAGANVAFDTTLGNMGVITDHNDGTYSAPLTSTTLGVATVTVKVDGAAFSVPSVTVNFTADPIPDAGRSSFTVSTPDILADGTMSSTLSFVPVDKNGHFISGMQGLSFIQNGVSVSISPITEQPDSYTATVVGNSVGDVTITPQVDTLILSTLQKKISLFPVPTLTGILVNGQNFATDKGFPKTIFKNATFQLQMDNDVANNTQYEWSSSFTPNVSVNDQGQVTITYQTYSEVAVTAKSKKFPSYSVSYRFYPNRWIYDGGTSLVSSLEASRQCQGSDMSAVLESSRATNGTRAPDGTLWGEWGSLTAYSSDWQSGEYWVKKTSTDFETMNMDTGALVPGPASLAFPLCALSI</sequence>
<proteinExistence type="inferred from homology"/>
<dbReference type="PANTHER" id="PTHR39576">
    <property type="entry name" value="ATTACHING AND EFFACING PROTEIN HOMOLOG-RELATED-RELATED"/>
    <property type="match status" value="1"/>
</dbReference>
<feature type="domain" description="Big-1" evidence="6">
    <location>
        <begin position="602"/>
        <end position="692"/>
    </location>
</feature>
<keyword evidence="2" id="KW-0677">Repeat</keyword>
<dbReference type="PRINTS" id="PR01369">
    <property type="entry name" value="INTIMIN"/>
</dbReference>